<name>A0ACC2K4V0_PERAE</name>
<gene>
    <name evidence="1" type="ORF">MRB53_035522</name>
</gene>
<dbReference type="EMBL" id="CM056820">
    <property type="protein sequence ID" value="KAJ8616150.1"/>
    <property type="molecule type" value="Genomic_DNA"/>
</dbReference>
<dbReference type="Proteomes" id="UP001234297">
    <property type="component" value="Chromosome 12"/>
</dbReference>
<protein>
    <submittedName>
        <fullName evidence="1">Uncharacterized protein</fullName>
    </submittedName>
</protein>
<keyword evidence="2" id="KW-1185">Reference proteome</keyword>
<accession>A0ACC2K4V0</accession>
<evidence type="ECO:0000313" key="2">
    <source>
        <dbReference type="Proteomes" id="UP001234297"/>
    </source>
</evidence>
<comment type="caution">
    <text evidence="1">The sequence shown here is derived from an EMBL/GenBank/DDBJ whole genome shotgun (WGS) entry which is preliminary data.</text>
</comment>
<evidence type="ECO:0000313" key="1">
    <source>
        <dbReference type="EMBL" id="KAJ8616150.1"/>
    </source>
</evidence>
<proteinExistence type="predicted"/>
<sequence length="88" mass="9399">MTLLSYPLDVPPPPILMPVLGAGPLGPFVPVPPEVPMRMLRDQGGPFPYEENGGSCGRKGRSTPPGGGPAPILSVSQAFRQDPRRIRR</sequence>
<reference evidence="1 2" key="1">
    <citation type="journal article" date="2022" name="Hortic Res">
        <title>A haplotype resolved chromosomal level avocado genome allows analysis of novel avocado genes.</title>
        <authorList>
            <person name="Nath O."/>
            <person name="Fletcher S.J."/>
            <person name="Hayward A."/>
            <person name="Shaw L.M."/>
            <person name="Masouleh A.K."/>
            <person name="Furtado A."/>
            <person name="Henry R.J."/>
            <person name="Mitter N."/>
        </authorList>
    </citation>
    <scope>NUCLEOTIDE SEQUENCE [LARGE SCALE GENOMIC DNA]</scope>
    <source>
        <strain evidence="2">cv. Hass</strain>
    </source>
</reference>
<organism evidence="1 2">
    <name type="scientific">Persea americana</name>
    <name type="common">Avocado</name>
    <dbReference type="NCBI Taxonomy" id="3435"/>
    <lineage>
        <taxon>Eukaryota</taxon>
        <taxon>Viridiplantae</taxon>
        <taxon>Streptophyta</taxon>
        <taxon>Embryophyta</taxon>
        <taxon>Tracheophyta</taxon>
        <taxon>Spermatophyta</taxon>
        <taxon>Magnoliopsida</taxon>
        <taxon>Magnoliidae</taxon>
        <taxon>Laurales</taxon>
        <taxon>Lauraceae</taxon>
        <taxon>Persea</taxon>
    </lineage>
</organism>